<dbReference type="AlphaFoldDB" id="A0A6C0J2P6"/>
<feature type="transmembrane region" description="Helical" evidence="1">
    <location>
        <begin position="78"/>
        <end position="97"/>
    </location>
</feature>
<evidence type="ECO:0000313" key="2">
    <source>
        <dbReference type="EMBL" id="QHT98227.1"/>
    </source>
</evidence>
<keyword evidence="1" id="KW-0812">Transmembrane</keyword>
<organism evidence="2">
    <name type="scientific">viral metagenome</name>
    <dbReference type="NCBI Taxonomy" id="1070528"/>
    <lineage>
        <taxon>unclassified sequences</taxon>
        <taxon>metagenomes</taxon>
        <taxon>organismal metagenomes</taxon>
    </lineage>
</organism>
<evidence type="ECO:0000256" key="1">
    <source>
        <dbReference type="SAM" id="Phobius"/>
    </source>
</evidence>
<feature type="transmembrane region" description="Helical" evidence="1">
    <location>
        <begin position="104"/>
        <end position="123"/>
    </location>
</feature>
<accession>A0A6C0J2P6</accession>
<reference evidence="2" key="1">
    <citation type="journal article" date="2020" name="Nature">
        <title>Giant virus diversity and host interactions through global metagenomics.</title>
        <authorList>
            <person name="Schulz F."/>
            <person name="Roux S."/>
            <person name="Paez-Espino D."/>
            <person name="Jungbluth S."/>
            <person name="Walsh D.A."/>
            <person name="Denef V.J."/>
            <person name="McMahon K.D."/>
            <person name="Konstantinidis K.T."/>
            <person name="Eloe-Fadrosh E.A."/>
            <person name="Kyrpides N.C."/>
            <person name="Woyke T."/>
        </authorList>
    </citation>
    <scope>NUCLEOTIDE SEQUENCE</scope>
    <source>
        <strain evidence="2">GVMAG-M-3300025626-8</strain>
    </source>
</reference>
<keyword evidence="1" id="KW-0472">Membrane</keyword>
<protein>
    <submittedName>
        <fullName evidence="2">Uncharacterized protein</fullName>
    </submittedName>
</protein>
<dbReference type="EMBL" id="MN740290">
    <property type="protein sequence ID" value="QHT98227.1"/>
    <property type="molecule type" value="Genomic_DNA"/>
</dbReference>
<name>A0A6C0J2P6_9ZZZZ</name>
<proteinExistence type="predicted"/>
<sequence length="426" mass="48426">MASIFGIPCDSPPPLGDILFSTSLFPLKDFVRSLAQNPNPSMNKYEKFFYSKLFLIFYLWYVVFRIPREMSLFVNRSISLNYSFLLIINVVFVFELFRRYGYECTVFLVTILYLLYNGIIYMIPVVAESAVGDVLPELKELPVSTRKPGLNHCRRLAVCRATPVYDNYLFQRGKYAKCIECAKKNPSENIVFKSSKKGCGSKNRDVDAKECYECTVNSPPKVTECTYSSSDCEYVNMVLDILDPPKNSSKFETDGEDLTTRLVSTTTEAVFNREEVCKEAHGSLCWFGKLANGKYRGWNYKEGGNYQTYDLNDPRAKGHGFPTKGVCEHYITEEQSVTLPEEGGCVRGVCEISDREATCACYEYKNVAQFNDPCKFLEPNCDEKSIAYTEAKLKIKQADVAVQDIVTVGDVERFMKDLDNLSDKLP</sequence>
<keyword evidence="1" id="KW-1133">Transmembrane helix</keyword>
<feature type="transmembrane region" description="Helical" evidence="1">
    <location>
        <begin position="48"/>
        <end position="66"/>
    </location>
</feature>